<keyword evidence="4" id="KW-1185">Reference proteome</keyword>
<dbReference type="KEGG" id="zmk:HG535_0G01250"/>
<feature type="transmembrane region" description="Helical" evidence="2">
    <location>
        <begin position="12"/>
        <end position="30"/>
    </location>
</feature>
<dbReference type="GO" id="GO:0031505">
    <property type="term" value="P:fungal-type cell wall organization"/>
    <property type="evidence" value="ECO:0007669"/>
    <property type="project" value="TreeGrafter"/>
</dbReference>
<keyword evidence="2" id="KW-0812">Transmembrane</keyword>
<feature type="transmembrane region" description="Helical" evidence="2">
    <location>
        <begin position="112"/>
        <end position="136"/>
    </location>
</feature>
<keyword evidence="2" id="KW-0472">Membrane</keyword>
<gene>
    <name evidence="3" type="ORF">HG535_0G01250</name>
</gene>
<evidence type="ECO:0000256" key="2">
    <source>
        <dbReference type="SAM" id="Phobius"/>
    </source>
</evidence>
<feature type="region of interest" description="Disordered" evidence="1">
    <location>
        <begin position="260"/>
        <end position="305"/>
    </location>
</feature>
<dbReference type="Pfam" id="PF06687">
    <property type="entry name" value="SUR7"/>
    <property type="match status" value="1"/>
</dbReference>
<dbReference type="RefSeq" id="XP_037145966.1">
    <property type="nucleotide sequence ID" value="XM_037290071.1"/>
</dbReference>
<dbReference type="EMBL" id="CP058610">
    <property type="protein sequence ID" value="QLG74241.1"/>
    <property type="molecule type" value="Genomic_DNA"/>
</dbReference>
<feature type="transmembrane region" description="Helical" evidence="2">
    <location>
        <begin position="148"/>
        <end position="171"/>
    </location>
</feature>
<dbReference type="PANTHER" id="PTHR36414:SF3">
    <property type="entry name" value="SUR7 FAMILY PROTEIN FMP45"/>
    <property type="match status" value="1"/>
</dbReference>
<evidence type="ECO:0000256" key="1">
    <source>
        <dbReference type="SAM" id="MobiDB-lite"/>
    </source>
</evidence>
<dbReference type="GO" id="GO:0030866">
    <property type="term" value="P:cortical actin cytoskeleton organization"/>
    <property type="evidence" value="ECO:0007669"/>
    <property type="project" value="TreeGrafter"/>
</dbReference>
<dbReference type="InterPro" id="IPR009571">
    <property type="entry name" value="SUR7/Rim9-like_fungi"/>
</dbReference>
<name>A0A7H9B6E1_ZYGMR</name>
<dbReference type="GeneID" id="59238024"/>
<proteinExistence type="predicted"/>
<dbReference type="GO" id="GO:0032185">
    <property type="term" value="P:septin cytoskeleton organization"/>
    <property type="evidence" value="ECO:0007669"/>
    <property type="project" value="TreeGrafter"/>
</dbReference>
<dbReference type="PANTHER" id="PTHR36414">
    <property type="entry name" value="PROTEIN SUR7"/>
    <property type="match status" value="1"/>
</dbReference>
<reference evidence="3 4" key="1">
    <citation type="submission" date="2020-07" db="EMBL/GenBank/DDBJ databases">
        <title>The yeast mating-type switching endonuclease HO is a domesticated member of an unorthodox homing genetic element family.</title>
        <authorList>
            <person name="Coughlan A.Y."/>
            <person name="Lombardi L."/>
            <person name="Braun-Galleani S."/>
            <person name="Martos A.R."/>
            <person name="Galeote V."/>
            <person name="Bigey F."/>
            <person name="Dequin S."/>
            <person name="Byrne K.P."/>
            <person name="Wolfe K.H."/>
        </authorList>
    </citation>
    <scope>NUCLEOTIDE SEQUENCE [LARGE SCALE GENOMIC DNA]</scope>
    <source>
        <strain evidence="3 4">NRRL Y-6702</strain>
    </source>
</reference>
<organism evidence="3 4">
    <name type="scientific">Zygotorulaspora mrakii</name>
    <name type="common">Zygosaccharomyces mrakii</name>
    <dbReference type="NCBI Taxonomy" id="42260"/>
    <lineage>
        <taxon>Eukaryota</taxon>
        <taxon>Fungi</taxon>
        <taxon>Dikarya</taxon>
        <taxon>Ascomycota</taxon>
        <taxon>Saccharomycotina</taxon>
        <taxon>Saccharomycetes</taxon>
        <taxon>Saccharomycetales</taxon>
        <taxon>Saccharomycetaceae</taxon>
        <taxon>Zygotorulaspora</taxon>
    </lineage>
</organism>
<feature type="transmembrane region" description="Helical" evidence="2">
    <location>
        <begin position="191"/>
        <end position="213"/>
    </location>
</feature>
<dbReference type="GO" id="GO:0005886">
    <property type="term" value="C:plasma membrane"/>
    <property type="evidence" value="ECO:0007669"/>
    <property type="project" value="InterPro"/>
</dbReference>
<dbReference type="AlphaFoldDB" id="A0A7H9B6E1"/>
<evidence type="ECO:0000313" key="3">
    <source>
        <dbReference type="EMBL" id="QLG74241.1"/>
    </source>
</evidence>
<dbReference type="GO" id="GO:0005938">
    <property type="term" value="C:cell cortex"/>
    <property type="evidence" value="ECO:0007669"/>
    <property type="project" value="TreeGrafter"/>
</dbReference>
<protein>
    <submittedName>
        <fullName evidence="3">Uncharacterized protein</fullName>
    </submittedName>
</protein>
<accession>A0A7H9B6E1</accession>
<dbReference type="GO" id="GO:0045121">
    <property type="term" value="C:membrane raft"/>
    <property type="evidence" value="ECO:0007669"/>
    <property type="project" value="TreeGrafter"/>
</dbReference>
<sequence>MRGEKFVQVLNLLFLLGAGLLGFFLILSGGKSGGVLDGFYWFEADTSGFNDAPQLTRWYNYDWCAVRDNQVTNCSSRAPATAFSPRDNFGRSNEMPTTFLDNRNAYYYLSRVGWAMLLIGLFYIVLSIIPAIVLLFKSSVAMHIWHNLAIWAALLFVLLSACLYTGCYVKARSGFNSEGRHSKLGAKMFAFIWTTSFLLMWNAAWAVAGAVLSKRDRYNAYGRGEVYGTGATYNSSSSDGHMDKSTYNSEQQHNRGRFFTRLGAKNKSANPATTAEPDEVEYTTTDYVTQPATEANRTEQVPSAV</sequence>
<dbReference type="GO" id="GO:0006897">
    <property type="term" value="P:endocytosis"/>
    <property type="evidence" value="ECO:0007669"/>
    <property type="project" value="TreeGrafter"/>
</dbReference>
<dbReference type="Proteomes" id="UP000509704">
    <property type="component" value="Chromosome 7"/>
</dbReference>
<keyword evidence="2" id="KW-1133">Transmembrane helix</keyword>
<evidence type="ECO:0000313" key="4">
    <source>
        <dbReference type="Proteomes" id="UP000509704"/>
    </source>
</evidence>
<dbReference type="OrthoDB" id="5419460at2759"/>
<feature type="compositionally biased region" description="Polar residues" evidence="1">
    <location>
        <begin position="282"/>
        <end position="305"/>
    </location>
</feature>